<evidence type="ECO:0000256" key="1">
    <source>
        <dbReference type="ARBA" id="ARBA00022793"/>
    </source>
</evidence>
<name>A0A3B0W2N6_9ZZZZ</name>
<dbReference type="Gene3D" id="3.40.50.1950">
    <property type="entry name" value="Flavin prenyltransferase-like"/>
    <property type="match status" value="1"/>
</dbReference>
<dbReference type="AlphaFoldDB" id="A0A3B0W2N6"/>
<evidence type="ECO:0000256" key="2">
    <source>
        <dbReference type="ARBA" id="ARBA00023239"/>
    </source>
</evidence>
<dbReference type="InterPro" id="IPR007085">
    <property type="entry name" value="DNA/pantothenate-metab_flavo_C"/>
</dbReference>
<dbReference type="Pfam" id="PF02441">
    <property type="entry name" value="Flavoprotein"/>
    <property type="match status" value="1"/>
</dbReference>
<dbReference type="GO" id="GO:0004632">
    <property type="term" value="F:phosphopantothenate--cysteine ligase activity"/>
    <property type="evidence" value="ECO:0007669"/>
    <property type="project" value="UniProtKB-EC"/>
</dbReference>
<dbReference type="InterPro" id="IPR005252">
    <property type="entry name" value="CoaBC"/>
</dbReference>
<evidence type="ECO:0000313" key="5">
    <source>
        <dbReference type="EMBL" id="VAW38846.1"/>
    </source>
</evidence>
<protein>
    <submittedName>
        <fullName evidence="5">Phosphopantothenoylcysteine decarboxylase / Phosphopantothenoylcysteine synthetase</fullName>
        <ecNumber evidence="5">4.1.1.36</ecNumber>
        <ecNumber evidence="5">6.3.2.5</ecNumber>
    </submittedName>
</protein>
<dbReference type="PANTHER" id="PTHR14359">
    <property type="entry name" value="HOMO-OLIGOMERIC FLAVIN CONTAINING CYS DECARBOXYLASE FAMILY"/>
    <property type="match status" value="1"/>
</dbReference>
<reference evidence="5" key="1">
    <citation type="submission" date="2018-06" db="EMBL/GenBank/DDBJ databases">
        <authorList>
            <person name="Zhirakovskaya E."/>
        </authorList>
    </citation>
    <scope>NUCLEOTIDE SEQUENCE</scope>
</reference>
<keyword evidence="1" id="KW-0210">Decarboxylase</keyword>
<dbReference type="Gene3D" id="3.40.50.10300">
    <property type="entry name" value="CoaB-like"/>
    <property type="match status" value="1"/>
</dbReference>
<keyword evidence="2 5" id="KW-0456">Lyase</keyword>
<feature type="domain" description="DNA/pantothenate metabolism flavoprotein C-terminal" evidence="4">
    <location>
        <begin position="185"/>
        <end position="390"/>
    </location>
</feature>
<dbReference type="SUPFAM" id="SSF102645">
    <property type="entry name" value="CoaB-like"/>
    <property type="match status" value="1"/>
</dbReference>
<gene>
    <name evidence="5" type="ORF">MNBD_DELTA02-117</name>
</gene>
<dbReference type="EMBL" id="UOEZ01000080">
    <property type="protein sequence ID" value="VAW38846.1"/>
    <property type="molecule type" value="Genomic_DNA"/>
</dbReference>
<keyword evidence="5" id="KW-0436">Ligase</keyword>
<dbReference type="InterPro" id="IPR035929">
    <property type="entry name" value="CoaB-like_sf"/>
</dbReference>
<dbReference type="GO" id="GO:0015941">
    <property type="term" value="P:pantothenate catabolic process"/>
    <property type="evidence" value="ECO:0007669"/>
    <property type="project" value="InterPro"/>
</dbReference>
<evidence type="ECO:0000259" key="4">
    <source>
        <dbReference type="Pfam" id="PF04127"/>
    </source>
</evidence>
<accession>A0A3B0W2N6</accession>
<organism evidence="5">
    <name type="scientific">hydrothermal vent metagenome</name>
    <dbReference type="NCBI Taxonomy" id="652676"/>
    <lineage>
        <taxon>unclassified sequences</taxon>
        <taxon>metagenomes</taxon>
        <taxon>ecological metagenomes</taxon>
    </lineage>
</organism>
<evidence type="ECO:0000259" key="3">
    <source>
        <dbReference type="Pfam" id="PF02441"/>
    </source>
</evidence>
<dbReference type="EC" id="4.1.1.36" evidence="5"/>
<dbReference type="GO" id="GO:0004633">
    <property type="term" value="F:phosphopantothenoylcysteine decarboxylase activity"/>
    <property type="evidence" value="ECO:0007669"/>
    <property type="project" value="UniProtKB-EC"/>
</dbReference>
<dbReference type="PANTHER" id="PTHR14359:SF6">
    <property type="entry name" value="PHOSPHOPANTOTHENOYLCYSTEINE DECARBOXYLASE"/>
    <property type="match status" value="1"/>
</dbReference>
<dbReference type="NCBIfam" id="TIGR00521">
    <property type="entry name" value="coaBC_dfp"/>
    <property type="match status" value="1"/>
</dbReference>
<dbReference type="Pfam" id="PF04127">
    <property type="entry name" value="DFP"/>
    <property type="match status" value="1"/>
</dbReference>
<dbReference type="GO" id="GO:0015937">
    <property type="term" value="P:coenzyme A biosynthetic process"/>
    <property type="evidence" value="ECO:0007669"/>
    <property type="project" value="InterPro"/>
</dbReference>
<feature type="domain" description="Flavoprotein" evidence="3">
    <location>
        <begin position="6"/>
        <end position="172"/>
    </location>
</feature>
<dbReference type="EC" id="6.3.2.5" evidence="5"/>
<dbReference type="InterPro" id="IPR003382">
    <property type="entry name" value="Flavoprotein"/>
</dbReference>
<sequence>MGLQGKNIILGVTGGIAAYKALELTRLLRKAGAEVRPVMTRAAAEFVTPLSFSTLAGSPVSVDTFDRTDERGVNHINIADNADLLVIAPATANIIGKIAGGIADDLLSTVVMATDVPRLIAPAMNHRMYRNPLVQANIDKLTALGYVFIGPERGELACGWEGDGRLAPVGEIYNVIEGALSTKDLDGERILISAGATRTAIDPVRFISNASSGRMGVALAMAARRRGAEVTLVAGDIKVAPPAGVELVRADTNALMQSELGLRFEDSTTLIMAAAVADFQVAEESKEKIKKGDGGLTLRLVKTPDILKGLSENKKGRTVVGFALESEDLKGNALAKLGDKGLDMIVANSPDAIGSETDKAVLIDKFGEGEELPLMTKTELADIILDKVVAIKKANPETISNG</sequence>
<dbReference type="SUPFAM" id="SSF52507">
    <property type="entry name" value="Homo-oligomeric flavin-containing Cys decarboxylases, HFCD"/>
    <property type="match status" value="1"/>
</dbReference>
<dbReference type="GO" id="GO:0071513">
    <property type="term" value="C:phosphopantothenoylcysteine decarboxylase complex"/>
    <property type="evidence" value="ECO:0007669"/>
    <property type="project" value="TreeGrafter"/>
</dbReference>
<dbReference type="GO" id="GO:0010181">
    <property type="term" value="F:FMN binding"/>
    <property type="evidence" value="ECO:0007669"/>
    <property type="project" value="InterPro"/>
</dbReference>
<dbReference type="HAMAP" id="MF_02225">
    <property type="entry name" value="CoaBC"/>
    <property type="match status" value="1"/>
</dbReference>
<dbReference type="InterPro" id="IPR036551">
    <property type="entry name" value="Flavin_trans-like"/>
</dbReference>
<proteinExistence type="inferred from homology"/>